<proteinExistence type="inferred from homology"/>
<keyword evidence="3" id="KW-0596">Phosphopantetheine</keyword>
<dbReference type="GO" id="GO:0016874">
    <property type="term" value="F:ligase activity"/>
    <property type="evidence" value="ECO:0007669"/>
    <property type="project" value="UniProtKB-KW"/>
</dbReference>
<dbReference type="GO" id="GO:0043041">
    <property type="term" value="P:amino acid activation for nonribosomal peptide biosynthetic process"/>
    <property type="evidence" value="ECO:0007669"/>
    <property type="project" value="TreeGrafter"/>
</dbReference>
<dbReference type="GO" id="GO:0005829">
    <property type="term" value="C:cytosol"/>
    <property type="evidence" value="ECO:0007669"/>
    <property type="project" value="TreeGrafter"/>
</dbReference>
<dbReference type="Pfam" id="PF00668">
    <property type="entry name" value="Condensation"/>
    <property type="match status" value="1"/>
</dbReference>
<dbReference type="EMBL" id="CM002803">
    <property type="protein sequence ID" value="KEI68595.1"/>
    <property type="molecule type" value="Genomic_DNA"/>
</dbReference>
<dbReference type="FunFam" id="3.30.300.30:FF:000010">
    <property type="entry name" value="Enterobactin synthetase component F"/>
    <property type="match status" value="1"/>
</dbReference>
<dbReference type="FunFam" id="1.10.1200.10:FF:000005">
    <property type="entry name" value="Nonribosomal peptide synthetase 1"/>
    <property type="match status" value="1"/>
</dbReference>
<dbReference type="InterPro" id="IPR020845">
    <property type="entry name" value="AMP-binding_CS"/>
</dbReference>
<keyword evidence="7" id="KW-1185">Reference proteome</keyword>
<dbReference type="Gene3D" id="3.40.50.980">
    <property type="match status" value="2"/>
</dbReference>
<dbReference type="PROSITE" id="PS00012">
    <property type="entry name" value="PHOSPHOPANTETHEINE"/>
    <property type="match status" value="1"/>
</dbReference>
<name>A0A073CX21_PLAA1</name>
<dbReference type="AlphaFoldDB" id="A0A073CX21"/>
<accession>A0A073CX21</accession>
<evidence type="ECO:0000259" key="5">
    <source>
        <dbReference type="PROSITE" id="PS50075"/>
    </source>
</evidence>
<dbReference type="HOGENOM" id="CLU_000022_2_4_3"/>
<dbReference type="Gene3D" id="1.10.1200.10">
    <property type="entry name" value="ACP-like"/>
    <property type="match status" value="1"/>
</dbReference>
<organism evidence="6 7">
    <name type="scientific">Planktothrix agardhii (strain NIVA-CYA 126/8)</name>
    <dbReference type="NCBI Taxonomy" id="388467"/>
    <lineage>
        <taxon>Bacteria</taxon>
        <taxon>Bacillati</taxon>
        <taxon>Cyanobacteriota</taxon>
        <taxon>Cyanophyceae</taxon>
        <taxon>Oscillatoriophycideae</taxon>
        <taxon>Oscillatoriales</taxon>
        <taxon>Microcoleaceae</taxon>
        <taxon>Planktothrix</taxon>
    </lineage>
</organism>
<dbReference type="Gene3D" id="3.30.300.30">
    <property type="match status" value="1"/>
</dbReference>
<reference evidence="6 7" key="1">
    <citation type="journal article" date="2014" name="Appl. Environ. Microbiol.">
        <title>Elucidation of insertion elements encoded on plasmids and in vitro construction of shuttle vectors from the toxic cyanobacterium Planktothrix.</title>
        <authorList>
            <person name="Christiansen G."/>
            <person name="Goesmann A."/>
            <person name="Kurmayer R."/>
        </authorList>
    </citation>
    <scope>NUCLEOTIDE SEQUENCE [LARGE SCALE GENOMIC DNA]</scope>
    <source>
        <strain evidence="6 7">NIVA-CYA 126/8</strain>
    </source>
</reference>
<evidence type="ECO:0000256" key="1">
    <source>
        <dbReference type="ARBA" id="ARBA00001957"/>
    </source>
</evidence>
<evidence type="ECO:0000256" key="4">
    <source>
        <dbReference type="ARBA" id="ARBA00022553"/>
    </source>
</evidence>
<dbReference type="PROSITE" id="PS00455">
    <property type="entry name" value="AMP_BINDING"/>
    <property type="match status" value="1"/>
</dbReference>
<dbReference type="SUPFAM" id="SSF56801">
    <property type="entry name" value="Acetyl-CoA synthetase-like"/>
    <property type="match status" value="1"/>
</dbReference>
<comment type="cofactor">
    <cofactor evidence="1">
        <name>pantetheine 4'-phosphate</name>
        <dbReference type="ChEBI" id="CHEBI:47942"/>
    </cofactor>
</comment>
<dbReference type="Gene3D" id="3.30.559.30">
    <property type="entry name" value="Nonribosomal peptide synthetase, condensation domain"/>
    <property type="match status" value="1"/>
</dbReference>
<sequence>MMNNIEDIYSLSPMQQGMLFHTLYSPESEVYFEQLVCTLKGQLNLSFFQQAWQKVVAKYPVLRSSFHWEEIEKPLQMVSQKVELPWMVYDWKHWDNLQQKEALESFLKGDRTSGIELDQPPLMRFALIQLETDSYQFIWSHHHILFDGWSMQIILQEVFDLYESYNRGESLQLKSCHPYREYISWLQQQDSSQAQKFWQQRLKGIEAPTPLVVDKLIDNKPQEEAYQEIPFKLSFEITNQLQSLAQKHHLTLNNLVQGAWGLLLSRYSGETDIVFGATASGRTSELPNIDTMVGLFINTLPVRLQISGKEELIPWLKALQSQQFEQEPYTYYSLADIQKNSDIPPKMSLFESILVFENYPVDSSKNAPQRTLEITDIRCLERTNYPLTVVIIPNVELSGRIVYDTRRFEAETIERMIGHLQTLLAGMANHPELRLSEFSLLTKAEEEQLILAENQNDSLIKTIDYQCIHRLFEKQVEKTPNAIAIVYKDEQLTYQELNQRANQLAHYLQFLGIKLEDKIGVCIERSPLMAIAILGILKAGGAYVPLDSAYPVERLAFMLEDVKCPILLTQTHLSNQLPVDDIKQVINIESEWKNISQYSSDNLLTQVTPNNLAYIIYTSGSTGTPKGTEIPHRSFIGFMFGVNYIKLGADNIWLQHSSISWDALTLELWTPLLYGGRCVLYPDNITTPENLSKIIKEEGVNILWLTCALFNLIIDTMPEALLEVKQLIIGGESLSVSHVRRALNLLPQTQIINGYGPSECTVFTACYVIPKQLDQNVNSIPIGKPIGDRRVYLLDQNLQRVPIAVPGEVYIGGKSVARGYLNQPILTHEKFIDNPFVDGDTLYKTGDLVRRLSDENLEFLGRIDNQVKIRGFRIELGEIETVLTNYSEIREAIVTIREDQPGDKSLVAYIVPHNHQLTTRDLRNFLSQKLPNYMIPNAFVFLDKFPLTPNGKINRLGLPAPNISQQNLGIEFVAPRTSTERELVTIWTEVLQLTKVGIYDNFFELGGHSLLATQLISRLKETFEIEFPFRYLFENPTISQLAEKVVNQQIELAEGDEFAQILGEIDELSEDEVAQQLFL</sequence>
<dbReference type="Gene3D" id="3.30.559.10">
    <property type="entry name" value="Chloramphenicol acetyltransferase-like domain"/>
    <property type="match status" value="1"/>
</dbReference>
<dbReference type="PROSITE" id="PS50075">
    <property type="entry name" value="CARRIER"/>
    <property type="match status" value="1"/>
</dbReference>
<dbReference type="InterPro" id="IPR023213">
    <property type="entry name" value="CAT-like_dom_sf"/>
</dbReference>
<gene>
    <name evidence="6" type="primary">apnB</name>
    <name evidence="6" type="ORF">A19Y_3860</name>
</gene>
<dbReference type="GO" id="GO:0031177">
    <property type="term" value="F:phosphopantetheine binding"/>
    <property type="evidence" value="ECO:0007669"/>
    <property type="project" value="InterPro"/>
</dbReference>
<dbReference type="FunFam" id="3.40.50.980:FF:000001">
    <property type="entry name" value="Non-ribosomal peptide synthetase"/>
    <property type="match status" value="1"/>
</dbReference>
<evidence type="ECO:0000256" key="2">
    <source>
        <dbReference type="ARBA" id="ARBA00006432"/>
    </source>
</evidence>
<dbReference type="InterPro" id="IPR000873">
    <property type="entry name" value="AMP-dep_synth/lig_dom"/>
</dbReference>
<dbReference type="SMART" id="SM00823">
    <property type="entry name" value="PKS_PP"/>
    <property type="match status" value="1"/>
</dbReference>
<dbReference type="PATRIC" id="fig|388467.6.peg.3807"/>
<dbReference type="EC" id="6.1.1.13" evidence="6"/>
<dbReference type="CDD" id="cd19543">
    <property type="entry name" value="DCL_NRPS"/>
    <property type="match status" value="1"/>
</dbReference>
<protein>
    <submittedName>
        <fullName evidence="6">ApnB</fullName>
        <ecNumber evidence="6">6.1.1.13</ecNumber>
    </submittedName>
</protein>
<dbReference type="FunFam" id="3.40.50.12780:FF:000012">
    <property type="entry name" value="Non-ribosomal peptide synthetase"/>
    <property type="match status" value="1"/>
</dbReference>
<dbReference type="InterPro" id="IPR006162">
    <property type="entry name" value="Ppantetheine_attach_site"/>
</dbReference>
<dbReference type="InterPro" id="IPR010071">
    <property type="entry name" value="AA_adenyl_dom"/>
</dbReference>
<dbReference type="SUPFAM" id="SSF52777">
    <property type="entry name" value="CoA-dependent acyltransferases"/>
    <property type="match status" value="2"/>
</dbReference>
<dbReference type="NCBIfam" id="TIGR01733">
    <property type="entry name" value="AA-adenyl-dom"/>
    <property type="match status" value="1"/>
</dbReference>
<dbReference type="InterPro" id="IPR020806">
    <property type="entry name" value="PKS_PP-bd"/>
</dbReference>
<dbReference type="InterPro" id="IPR025110">
    <property type="entry name" value="AMP-bd_C"/>
</dbReference>
<keyword evidence="4" id="KW-0597">Phosphoprotein</keyword>
<keyword evidence="6" id="KW-0436">Ligase</keyword>
<evidence type="ECO:0000313" key="7">
    <source>
        <dbReference type="Proteomes" id="UP000027395"/>
    </source>
</evidence>
<dbReference type="eggNOG" id="COG1020">
    <property type="taxonomic scope" value="Bacteria"/>
</dbReference>
<dbReference type="PANTHER" id="PTHR45527:SF1">
    <property type="entry name" value="FATTY ACID SYNTHASE"/>
    <property type="match status" value="1"/>
</dbReference>
<dbReference type="SUPFAM" id="SSF47336">
    <property type="entry name" value="ACP-like"/>
    <property type="match status" value="1"/>
</dbReference>
<dbReference type="Pfam" id="PF00501">
    <property type="entry name" value="AMP-binding"/>
    <property type="match status" value="1"/>
</dbReference>
<comment type="similarity">
    <text evidence="2">Belongs to the ATP-dependent AMP-binding enzyme family.</text>
</comment>
<dbReference type="CDD" id="cd12117">
    <property type="entry name" value="A_NRPS_Srf_like"/>
    <property type="match status" value="1"/>
</dbReference>
<dbReference type="InterPro" id="IPR036736">
    <property type="entry name" value="ACP-like_sf"/>
</dbReference>
<dbReference type="GO" id="GO:0044550">
    <property type="term" value="P:secondary metabolite biosynthetic process"/>
    <property type="evidence" value="ECO:0007669"/>
    <property type="project" value="UniProtKB-ARBA"/>
</dbReference>
<dbReference type="GO" id="GO:0008610">
    <property type="term" value="P:lipid biosynthetic process"/>
    <property type="evidence" value="ECO:0007669"/>
    <property type="project" value="UniProtKB-ARBA"/>
</dbReference>
<evidence type="ECO:0000313" key="6">
    <source>
        <dbReference type="EMBL" id="KEI68595.1"/>
    </source>
</evidence>
<dbReference type="Pfam" id="PF13193">
    <property type="entry name" value="AMP-binding_C"/>
    <property type="match status" value="1"/>
</dbReference>
<feature type="domain" description="Carrier" evidence="5">
    <location>
        <begin position="974"/>
        <end position="1049"/>
    </location>
</feature>
<dbReference type="InterPro" id="IPR045851">
    <property type="entry name" value="AMP-bd_C_sf"/>
</dbReference>
<dbReference type="Pfam" id="PF00550">
    <property type="entry name" value="PP-binding"/>
    <property type="match status" value="1"/>
</dbReference>
<dbReference type="Gene3D" id="2.30.38.10">
    <property type="entry name" value="Luciferase, Domain 3"/>
    <property type="match status" value="1"/>
</dbReference>
<dbReference type="STRING" id="388467.A19Y_3860"/>
<dbReference type="InterPro" id="IPR009081">
    <property type="entry name" value="PP-bd_ACP"/>
</dbReference>
<evidence type="ECO:0000256" key="3">
    <source>
        <dbReference type="ARBA" id="ARBA00022450"/>
    </source>
</evidence>
<dbReference type="InterPro" id="IPR001242">
    <property type="entry name" value="Condensation_dom"/>
</dbReference>
<dbReference type="PANTHER" id="PTHR45527">
    <property type="entry name" value="NONRIBOSOMAL PEPTIDE SYNTHETASE"/>
    <property type="match status" value="1"/>
</dbReference>
<dbReference type="Proteomes" id="UP000027395">
    <property type="component" value="Chromosome"/>
</dbReference>